<evidence type="ECO:0000256" key="2">
    <source>
        <dbReference type="ARBA" id="ARBA00023015"/>
    </source>
</evidence>
<dbReference type="PANTHER" id="PTHR30346:SF0">
    <property type="entry name" value="HCA OPERON TRANSCRIPTIONAL ACTIVATOR HCAR"/>
    <property type="match status" value="1"/>
</dbReference>
<evidence type="ECO:0000256" key="1">
    <source>
        <dbReference type="ARBA" id="ARBA00009437"/>
    </source>
</evidence>
<dbReference type="InterPro" id="IPR036390">
    <property type="entry name" value="WH_DNA-bd_sf"/>
</dbReference>
<dbReference type="InterPro" id="IPR036388">
    <property type="entry name" value="WH-like_DNA-bd_sf"/>
</dbReference>
<evidence type="ECO:0000313" key="6">
    <source>
        <dbReference type="Proteomes" id="UP000283745"/>
    </source>
</evidence>
<evidence type="ECO:0000256" key="4">
    <source>
        <dbReference type="ARBA" id="ARBA00023163"/>
    </source>
</evidence>
<dbReference type="Pfam" id="PF00126">
    <property type="entry name" value="HTH_1"/>
    <property type="match status" value="1"/>
</dbReference>
<comment type="caution">
    <text evidence="5">The sequence shown here is derived from an EMBL/GenBank/DDBJ whole genome shotgun (WGS) entry which is preliminary data.</text>
</comment>
<dbReference type="SUPFAM" id="SSF46785">
    <property type="entry name" value="Winged helix' DNA-binding domain"/>
    <property type="match status" value="1"/>
</dbReference>
<dbReference type="GO" id="GO:0032993">
    <property type="term" value="C:protein-DNA complex"/>
    <property type="evidence" value="ECO:0007669"/>
    <property type="project" value="TreeGrafter"/>
</dbReference>
<protein>
    <submittedName>
        <fullName evidence="5">LysR family transcriptional regulator</fullName>
    </submittedName>
</protein>
<dbReference type="Proteomes" id="UP000283745">
    <property type="component" value="Unassembled WGS sequence"/>
</dbReference>
<organism evidence="5 6">
    <name type="scientific">Blautia obeum</name>
    <dbReference type="NCBI Taxonomy" id="40520"/>
    <lineage>
        <taxon>Bacteria</taxon>
        <taxon>Bacillati</taxon>
        <taxon>Bacillota</taxon>
        <taxon>Clostridia</taxon>
        <taxon>Lachnospirales</taxon>
        <taxon>Lachnospiraceae</taxon>
        <taxon>Blautia</taxon>
    </lineage>
</organism>
<sequence>MTVQQLKYIVTVAETGSITEAAKQLFISQPSLSNAVKEIEKEIGIAIFLRSHAGITLTKEGMEFLGYARQVIQQMELLEDRYVAYKIGIIYDTPLSDMMIDRKVVNDNTDLCDWKFSDILYC</sequence>
<dbReference type="InterPro" id="IPR000847">
    <property type="entry name" value="LysR_HTH_N"/>
</dbReference>
<accession>A0A414EFU1</accession>
<dbReference type="PROSITE" id="PS50931">
    <property type="entry name" value="HTH_LYSR"/>
    <property type="match status" value="1"/>
</dbReference>
<dbReference type="GO" id="GO:0003677">
    <property type="term" value="F:DNA binding"/>
    <property type="evidence" value="ECO:0007669"/>
    <property type="project" value="UniProtKB-KW"/>
</dbReference>
<dbReference type="EMBL" id="QSKF01000021">
    <property type="protein sequence ID" value="RHE36507.1"/>
    <property type="molecule type" value="Genomic_DNA"/>
</dbReference>
<reference evidence="5 6" key="1">
    <citation type="submission" date="2018-08" db="EMBL/GenBank/DDBJ databases">
        <title>A genome reference for cultivated species of the human gut microbiota.</title>
        <authorList>
            <person name="Zou Y."/>
            <person name="Xue W."/>
            <person name="Luo G."/>
        </authorList>
    </citation>
    <scope>NUCLEOTIDE SEQUENCE [LARGE SCALE GENOMIC DNA]</scope>
    <source>
        <strain evidence="5 6">AM28-23</strain>
    </source>
</reference>
<dbReference type="AlphaFoldDB" id="A0A414EFU1"/>
<keyword evidence="3" id="KW-0238">DNA-binding</keyword>
<dbReference type="FunFam" id="1.10.10.10:FF:000001">
    <property type="entry name" value="LysR family transcriptional regulator"/>
    <property type="match status" value="1"/>
</dbReference>
<dbReference type="PRINTS" id="PR00039">
    <property type="entry name" value="HTHLYSR"/>
</dbReference>
<evidence type="ECO:0000256" key="3">
    <source>
        <dbReference type="ARBA" id="ARBA00023125"/>
    </source>
</evidence>
<name>A0A414EFU1_9FIRM</name>
<dbReference type="Gene3D" id="1.10.10.10">
    <property type="entry name" value="Winged helix-like DNA-binding domain superfamily/Winged helix DNA-binding domain"/>
    <property type="match status" value="1"/>
</dbReference>
<gene>
    <name evidence="5" type="ORF">DW740_16795</name>
</gene>
<comment type="similarity">
    <text evidence="1">Belongs to the LysR transcriptional regulatory family.</text>
</comment>
<dbReference type="GO" id="GO:0003700">
    <property type="term" value="F:DNA-binding transcription factor activity"/>
    <property type="evidence" value="ECO:0007669"/>
    <property type="project" value="InterPro"/>
</dbReference>
<dbReference type="PANTHER" id="PTHR30346">
    <property type="entry name" value="TRANSCRIPTIONAL DUAL REGULATOR HCAR-RELATED"/>
    <property type="match status" value="1"/>
</dbReference>
<evidence type="ECO:0000313" key="5">
    <source>
        <dbReference type="EMBL" id="RHE36507.1"/>
    </source>
</evidence>
<keyword evidence="2" id="KW-0805">Transcription regulation</keyword>
<proteinExistence type="inferred from homology"/>
<keyword evidence="4" id="KW-0804">Transcription</keyword>